<dbReference type="PANTHER" id="PTHR13021">
    <property type="entry name" value="PRE-MRNA-SPLICING FACTOR ISY1"/>
    <property type="match status" value="1"/>
</dbReference>
<dbReference type="Pfam" id="PF06246">
    <property type="entry name" value="Isy1"/>
    <property type="match status" value="1"/>
</dbReference>
<evidence type="ECO:0000313" key="6">
    <source>
        <dbReference type="EMBL" id="CUS21397.1"/>
    </source>
</evidence>
<evidence type="ECO:0000256" key="2">
    <source>
        <dbReference type="ARBA" id="ARBA00007002"/>
    </source>
</evidence>
<dbReference type="InterPro" id="IPR029012">
    <property type="entry name" value="Helix_hairpin_bin_sf"/>
</dbReference>
<organism evidence="6 7">
    <name type="scientific">Lachancea quebecensis</name>
    <dbReference type="NCBI Taxonomy" id="1654605"/>
    <lineage>
        <taxon>Eukaryota</taxon>
        <taxon>Fungi</taxon>
        <taxon>Dikarya</taxon>
        <taxon>Ascomycota</taxon>
        <taxon>Saccharomycotina</taxon>
        <taxon>Saccharomycetes</taxon>
        <taxon>Saccharomycetales</taxon>
        <taxon>Saccharomycetaceae</taxon>
        <taxon>Lachancea</taxon>
    </lineage>
</organism>
<evidence type="ECO:0000256" key="4">
    <source>
        <dbReference type="ARBA" id="ARBA00023187"/>
    </source>
</evidence>
<sequence length="266" mass="31004">MSRNVDKANSVLVRFQELEAEKNGGYKDYSRFKRPTRVGSVSKLQEAQQWRRQVVSDINTKLTRMHDPSLNELQLRELNTELNDLFSEKARWERHIHRNLKGPDFSRDKSFKHAGTVLDGKRYFGRALTLPEVQQLAKNDADRRKKFQSARQRQKALQDRVRVWKKTLGPGYYGFLPGDSSSLRVPLQLTVETVKEILISKPPPHSPFIQFEEDKTQELQAEVGGQDSVTAPKKIIPQFGQLPDLKDMEEWLVERRKTQLQRRLNL</sequence>
<comment type="similarity">
    <text evidence="2">Belongs to the ISY1 family.</text>
</comment>
<dbReference type="AlphaFoldDB" id="A0A0P1KNQ8"/>
<keyword evidence="4" id="KW-0507">mRNA processing</keyword>
<dbReference type="GO" id="GO:0005634">
    <property type="term" value="C:nucleus"/>
    <property type="evidence" value="ECO:0007669"/>
    <property type="project" value="UniProtKB-SubCell"/>
</dbReference>
<evidence type="ECO:0000313" key="7">
    <source>
        <dbReference type="Proteomes" id="UP000236544"/>
    </source>
</evidence>
<dbReference type="SUPFAM" id="SSF140102">
    <property type="entry name" value="ISY1 domain-like"/>
    <property type="match status" value="1"/>
</dbReference>
<evidence type="ECO:0000256" key="3">
    <source>
        <dbReference type="ARBA" id="ARBA00019194"/>
    </source>
</evidence>
<protein>
    <recommendedName>
        <fullName evidence="3">Pre-mRNA-splicing factor ISY1</fullName>
    </recommendedName>
</protein>
<dbReference type="EMBL" id="LN890565">
    <property type="protein sequence ID" value="CUS21397.1"/>
    <property type="molecule type" value="Genomic_DNA"/>
</dbReference>
<keyword evidence="5" id="KW-0539">Nucleus</keyword>
<gene>
    <name evidence="6" type="ORF">LAQU0_S03e01684g</name>
</gene>
<accession>A0A0P1KNQ8</accession>
<comment type="subcellular location">
    <subcellularLocation>
        <location evidence="1">Nucleus</location>
    </subcellularLocation>
</comment>
<dbReference type="Gene3D" id="1.10.287.660">
    <property type="entry name" value="Helix hairpin bin"/>
    <property type="match status" value="1"/>
</dbReference>
<keyword evidence="7" id="KW-1185">Reference proteome</keyword>
<dbReference type="GO" id="GO:0000350">
    <property type="term" value="P:generation of catalytic spliceosome for second transesterification step"/>
    <property type="evidence" value="ECO:0007669"/>
    <property type="project" value="InterPro"/>
</dbReference>
<dbReference type="OrthoDB" id="1739576at2759"/>
<name>A0A0P1KNQ8_9SACH</name>
<evidence type="ECO:0000256" key="5">
    <source>
        <dbReference type="ARBA" id="ARBA00023242"/>
    </source>
</evidence>
<evidence type="ECO:0000256" key="1">
    <source>
        <dbReference type="ARBA" id="ARBA00004123"/>
    </source>
</evidence>
<dbReference type="InterPro" id="IPR009360">
    <property type="entry name" value="Isy1"/>
</dbReference>
<dbReference type="InterPro" id="IPR037200">
    <property type="entry name" value="Isy1_sf"/>
</dbReference>
<reference evidence="7" key="1">
    <citation type="submission" date="2015-10" db="EMBL/GenBank/DDBJ databases">
        <authorList>
            <person name="Devillers H."/>
        </authorList>
    </citation>
    <scope>NUCLEOTIDE SEQUENCE [LARGE SCALE GENOMIC DNA]</scope>
</reference>
<proteinExistence type="inferred from homology"/>
<dbReference type="Proteomes" id="UP000236544">
    <property type="component" value="Unassembled WGS sequence"/>
</dbReference>
<keyword evidence="4" id="KW-0508">mRNA splicing</keyword>